<protein>
    <submittedName>
        <fullName evidence="1">Uncharacterized protein</fullName>
    </submittedName>
</protein>
<name>A0A4C1W9G5_EUMVA</name>
<evidence type="ECO:0000313" key="1">
    <source>
        <dbReference type="EMBL" id="GBP46767.1"/>
    </source>
</evidence>
<keyword evidence="2" id="KW-1185">Reference proteome</keyword>
<organism evidence="1 2">
    <name type="scientific">Eumeta variegata</name>
    <name type="common">Bagworm moth</name>
    <name type="synonym">Eumeta japonica</name>
    <dbReference type="NCBI Taxonomy" id="151549"/>
    <lineage>
        <taxon>Eukaryota</taxon>
        <taxon>Metazoa</taxon>
        <taxon>Ecdysozoa</taxon>
        <taxon>Arthropoda</taxon>
        <taxon>Hexapoda</taxon>
        <taxon>Insecta</taxon>
        <taxon>Pterygota</taxon>
        <taxon>Neoptera</taxon>
        <taxon>Endopterygota</taxon>
        <taxon>Lepidoptera</taxon>
        <taxon>Glossata</taxon>
        <taxon>Ditrysia</taxon>
        <taxon>Tineoidea</taxon>
        <taxon>Psychidae</taxon>
        <taxon>Oiketicinae</taxon>
        <taxon>Eumeta</taxon>
    </lineage>
</organism>
<dbReference type="EMBL" id="BGZK01000489">
    <property type="protein sequence ID" value="GBP46767.1"/>
    <property type="molecule type" value="Genomic_DNA"/>
</dbReference>
<sequence length="100" mass="11125">MGVSTDVEECTSGTKKLLMELGINKLGKPEILYVIEIEDTEHDIYVTGIKPRCAISGFYDSTSGTHQVITFLMSTFLLMKTCRVLLGLSVSHHQQKRFGS</sequence>
<dbReference type="Proteomes" id="UP000299102">
    <property type="component" value="Unassembled WGS sequence"/>
</dbReference>
<proteinExistence type="predicted"/>
<dbReference type="AlphaFoldDB" id="A0A4C1W9G5"/>
<accession>A0A4C1W9G5</accession>
<evidence type="ECO:0000313" key="2">
    <source>
        <dbReference type="Proteomes" id="UP000299102"/>
    </source>
</evidence>
<gene>
    <name evidence="1" type="ORF">EVAR_10734_1</name>
</gene>
<comment type="caution">
    <text evidence="1">The sequence shown here is derived from an EMBL/GenBank/DDBJ whole genome shotgun (WGS) entry which is preliminary data.</text>
</comment>
<reference evidence="1 2" key="1">
    <citation type="journal article" date="2019" name="Commun. Biol.">
        <title>The bagworm genome reveals a unique fibroin gene that provides high tensile strength.</title>
        <authorList>
            <person name="Kono N."/>
            <person name="Nakamura H."/>
            <person name="Ohtoshi R."/>
            <person name="Tomita M."/>
            <person name="Numata K."/>
            <person name="Arakawa K."/>
        </authorList>
    </citation>
    <scope>NUCLEOTIDE SEQUENCE [LARGE SCALE GENOMIC DNA]</scope>
</reference>